<reference evidence="1" key="1">
    <citation type="journal article" date="2015" name="Nature">
        <title>Complex archaea that bridge the gap between prokaryotes and eukaryotes.</title>
        <authorList>
            <person name="Spang A."/>
            <person name="Saw J.H."/>
            <person name="Jorgensen S.L."/>
            <person name="Zaremba-Niedzwiedzka K."/>
            <person name="Martijn J."/>
            <person name="Lind A.E."/>
            <person name="van Eijk R."/>
            <person name="Schleper C."/>
            <person name="Guy L."/>
            <person name="Ettema T.J."/>
        </authorList>
    </citation>
    <scope>NUCLEOTIDE SEQUENCE</scope>
</reference>
<evidence type="ECO:0000313" key="1">
    <source>
        <dbReference type="EMBL" id="KKL10089.1"/>
    </source>
</evidence>
<gene>
    <name evidence="1" type="ORF">LCGC14_2559300</name>
</gene>
<organism evidence="1">
    <name type="scientific">marine sediment metagenome</name>
    <dbReference type="NCBI Taxonomy" id="412755"/>
    <lineage>
        <taxon>unclassified sequences</taxon>
        <taxon>metagenomes</taxon>
        <taxon>ecological metagenomes</taxon>
    </lineage>
</organism>
<feature type="non-terminal residue" evidence="1">
    <location>
        <position position="1"/>
    </location>
</feature>
<comment type="caution">
    <text evidence="1">The sequence shown here is derived from an EMBL/GenBank/DDBJ whole genome shotgun (WGS) entry which is preliminary data.</text>
</comment>
<accession>A0A0F9AKG5</accession>
<protein>
    <submittedName>
        <fullName evidence="1">Uncharacterized protein</fullName>
    </submittedName>
</protein>
<dbReference type="AlphaFoldDB" id="A0A0F9AKG5"/>
<proteinExistence type="predicted"/>
<name>A0A0F9AKG5_9ZZZZ</name>
<dbReference type="EMBL" id="LAZR01042203">
    <property type="protein sequence ID" value="KKL10089.1"/>
    <property type="molecule type" value="Genomic_DNA"/>
</dbReference>
<sequence>TSYIVKDVEEYNKIRLELAILVSNNANNTRDRPGVH</sequence>